<dbReference type="Ensembl" id="ENSGMOT00000070408.1">
    <property type="protein sequence ID" value="ENSGMOP00000026765.1"/>
    <property type="gene ID" value="ENSGMOG00000027508.1"/>
</dbReference>
<dbReference type="SMART" id="SM00367">
    <property type="entry name" value="LRR_CC"/>
    <property type="match status" value="5"/>
</dbReference>
<dbReference type="PANTHER" id="PTHR13318">
    <property type="entry name" value="PARTNER OF PAIRED, ISOFORM B-RELATED"/>
    <property type="match status" value="1"/>
</dbReference>
<feature type="domain" description="F-box/LRR-repeat protein 15-like leucin rich repeat" evidence="3">
    <location>
        <begin position="68"/>
        <end position="228"/>
    </location>
</feature>
<dbReference type="PANTHER" id="PTHR13318:SF254">
    <property type="entry name" value="PROTEIN AMN1 HOMOLOG"/>
    <property type="match status" value="1"/>
</dbReference>
<reference evidence="4" key="2">
    <citation type="submission" date="2025-09" db="UniProtKB">
        <authorList>
            <consortium name="Ensembl"/>
        </authorList>
    </citation>
    <scope>IDENTIFICATION</scope>
</reference>
<evidence type="ECO:0000259" key="3">
    <source>
        <dbReference type="Pfam" id="PF25372"/>
    </source>
</evidence>
<evidence type="ECO:0000313" key="4">
    <source>
        <dbReference type="Ensembl" id="ENSGMOP00000026765.1"/>
    </source>
</evidence>
<comment type="similarity">
    <text evidence="1">Belongs to the AMN1 family.</text>
</comment>
<accession>A0A8C5A647</accession>
<dbReference type="GeneID" id="115550996"/>
<evidence type="ECO:0000256" key="2">
    <source>
        <dbReference type="ARBA" id="ARBA00039628"/>
    </source>
</evidence>
<dbReference type="Pfam" id="PF25372">
    <property type="entry name" value="DUF7885"/>
    <property type="match status" value="1"/>
</dbReference>
<sequence length="248" mass="26744">MAVNSLLNICADCVANSAVFYLREIHSLPSGIKDKLVQIMSSRGTISDGNISELLHPGLQTLDLQCCQVSDLALGRICCPRLKTIFLNNSPGITSEGVLSLASSCPNLQNVDLGDCVGVADEAVQALARRCKHLEVLSLSGCPAVGDVGLQALAENCSLLHTLLLSGTRITDAGIIGLLKGLCRNNLCELQVARCPVLTDETVRAVFKNCPKLKCFVFNDCPHITDQIWLPLDDIGQRNLQNLTWTVY</sequence>
<dbReference type="AlphaFoldDB" id="A0A8C5A647"/>
<dbReference type="GeneTree" id="ENSGT00730000111305"/>
<organism evidence="4 5">
    <name type="scientific">Gadus morhua</name>
    <name type="common">Atlantic cod</name>
    <dbReference type="NCBI Taxonomy" id="8049"/>
    <lineage>
        <taxon>Eukaryota</taxon>
        <taxon>Metazoa</taxon>
        <taxon>Chordata</taxon>
        <taxon>Craniata</taxon>
        <taxon>Vertebrata</taxon>
        <taxon>Euteleostomi</taxon>
        <taxon>Actinopterygii</taxon>
        <taxon>Neopterygii</taxon>
        <taxon>Teleostei</taxon>
        <taxon>Neoteleostei</taxon>
        <taxon>Acanthomorphata</taxon>
        <taxon>Zeiogadaria</taxon>
        <taxon>Gadariae</taxon>
        <taxon>Gadiformes</taxon>
        <taxon>Gadoidei</taxon>
        <taxon>Gadidae</taxon>
        <taxon>Gadus</taxon>
    </lineage>
</organism>
<dbReference type="InterPro" id="IPR006553">
    <property type="entry name" value="Leu-rich_rpt_Cys-con_subtyp"/>
</dbReference>
<dbReference type="InterPro" id="IPR032675">
    <property type="entry name" value="LRR_dom_sf"/>
</dbReference>
<keyword evidence="5" id="KW-1185">Reference proteome</keyword>
<name>A0A8C5A647_GADMO</name>
<dbReference type="OrthoDB" id="10257471at2759"/>
<dbReference type="GO" id="GO:0019005">
    <property type="term" value="C:SCF ubiquitin ligase complex"/>
    <property type="evidence" value="ECO:0007669"/>
    <property type="project" value="TreeGrafter"/>
</dbReference>
<protein>
    <recommendedName>
        <fullName evidence="2">Protein AMN1 homolog</fullName>
    </recommendedName>
</protein>
<proteinExistence type="inferred from homology"/>
<dbReference type="SUPFAM" id="SSF52047">
    <property type="entry name" value="RNI-like"/>
    <property type="match status" value="1"/>
</dbReference>
<evidence type="ECO:0000313" key="5">
    <source>
        <dbReference type="Proteomes" id="UP000694546"/>
    </source>
</evidence>
<reference evidence="4" key="1">
    <citation type="submission" date="2025-08" db="UniProtKB">
        <authorList>
            <consortium name="Ensembl"/>
        </authorList>
    </citation>
    <scope>IDENTIFICATION</scope>
</reference>
<dbReference type="GO" id="GO:0031146">
    <property type="term" value="P:SCF-dependent proteasomal ubiquitin-dependent protein catabolic process"/>
    <property type="evidence" value="ECO:0007669"/>
    <property type="project" value="TreeGrafter"/>
</dbReference>
<dbReference type="InterPro" id="IPR057207">
    <property type="entry name" value="FBXL15_LRR"/>
</dbReference>
<dbReference type="RefSeq" id="XP_030222293.1">
    <property type="nucleotide sequence ID" value="XM_030366433.1"/>
</dbReference>
<dbReference type="OMA" id="MSWDGAG"/>
<dbReference type="Proteomes" id="UP000694546">
    <property type="component" value="Chromosome 9"/>
</dbReference>
<dbReference type="Gene3D" id="3.80.10.10">
    <property type="entry name" value="Ribonuclease Inhibitor"/>
    <property type="match status" value="1"/>
</dbReference>
<evidence type="ECO:0000256" key="1">
    <source>
        <dbReference type="ARBA" id="ARBA00038257"/>
    </source>
</evidence>
<gene>
    <name evidence="4" type="primary">amn1</name>
</gene>